<proteinExistence type="predicted"/>
<evidence type="ECO:0000313" key="1">
    <source>
        <dbReference type="EMBL" id="KAJ7328375.1"/>
    </source>
</evidence>
<evidence type="ECO:0000313" key="2">
    <source>
        <dbReference type="Proteomes" id="UP001218218"/>
    </source>
</evidence>
<accession>A0AAD6ZLI6</accession>
<reference evidence="1" key="1">
    <citation type="submission" date="2023-03" db="EMBL/GenBank/DDBJ databases">
        <title>Massive genome expansion in bonnet fungi (Mycena s.s.) driven by repeated elements and novel gene families across ecological guilds.</title>
        <authorList>
            <consortium name="Lawrence Berkeley National Laboratory"/>
            <person name="Harder C.B."/>
            <person name="Miyauchi S."/>
            <person name="Viragh M."/>
            <person name="Kuo A."/>
            <person name="Thoen E."/>
            <person name="Andreopoulos B."/>
            <person name="Lu D."/>
            <person name="Skrede I."/>
            <person name="Drula E."/>
            <person name="Henrissat B."/>
            <person name="Morin E."/>
            <person name="Kohler A."/>
            <person name="Barry K."/>
            <person name="LaButti K."/>
            <person name="Morin E."/>
            <person name="Salamov A."/>
            <person name="Lipzen A."/>
            <person name="Mereny Z."/>
            <person name="Hegedus B."/>
            <person name="Baldrian P."/>
            <person name="Stursova M."/>
            <person name="Weitz H."/>
            <person name="Taylor A."/>
            <person name="Grigoriev I.V."/>
            <person name="Nagy L.G."/>
            <person name="Martin F."/>
            <person name="Kauserud H."/>
        </authorList>
    </citation>
    <scope>NUCLEOTIDE SEQUENCE</scope>
    <source>
        <strain evidence="1">CBHHK002</strain>
    </source>
</reference>
<protein>
    <submittedName>
        <fullName evidence="1">Uncharacterized protein</fullName>
    </submittedName>
</protein>
<dbReference type="EMBL" id="JARIHO010000039">
    <property type="protein sequence ID" value="KAJ7328375.1"/>
    <property type="molecule type" value="Genomic_DNA"/>
</dbReference>
<gene>
    <name evidence="1" type="ORF">DFH08DRAFT_815877</name>
</gene>
<dbReference type="AlphaFoldDB" id="A0AAD6ZLI6"/>
<dbReference type="Proteomes" id="UP001218218">
    <property type="component" value="Unassembled WGS sequence"/>
</dbReference>
<sequence>MHGVCVGSKPTESGAEMAERWVILSRTPVPSVNSSIHLYMQCIKNAWEEGTRNNKFLQSPAPRPQIQLSLSNMVSNGGWVQHTVILAGTSTVSCELVLVFGRVAGERTKQHEQGVTPCPGQKQPMCRKVFSFTLNEIHCRRLEEDGMHTSGNCLIKLLCVYTNHTVEAVHVHLTLCIPGGRYVKLELQGKASELCGTGDWEALEVVWACAAQTGSKRERQRERRLCEQ</sequence>
<comment type="caution">
    <text evidence="1">The sequence shown here is derived from an EMBL/GenBank/DDBJ whole genome shotgun (WGS) entry which is preliminary data.</text>
</comment>
<organism evidence="1 2">
    <name type="scientific">Mycena albidolilacea</name>
    <dbReference type="NCBI Taxonomy" id="1033008"/>
    <lineage>
        <taxon>Eukaryota</taxon>
        <taxon>Fungi</taxon>
        <taxon>Dikarya</taxon>
        <taxon>Basidiomycota</taxon>
        <taxon>Agaricomycotina</taxon>
        <taxon>Agaricomycetes</taxon>
        <taxon>Agaricomycetidae</taxon>
        <taxon>Agaricales</taxon>
        <taxon>Marasmiineae</taxon>
        <taxon>Mycenaceae</taxon>
        <taxon>Mycena</taxon>
    </lineage>
</organism>
<name>A0AAD6ZLI6_9AGAR</name>
<keyword evidence="2" id="KW-1185">Reference proteome</keyword>